<organism evidence="2 3">
    <name type="scientific">Nocardia pseudobrasiliensis</name>
    <dbReference type="NCBI Taxonomy" id="45979"/>
    <lineage>
        <taxon>Bacteria</taxon>
        <taxon>Bacillati</taxon>
        <taxon>Actinomycetota</taxon>
        <taxon>Actinomycetes</taxon>
        <taxon>Mycobacteriales</taxon>
        <taxon>Nocardiaceae</taxon>
        <taxon>Nocardia</taxon>
    </lineage>
</organism>
<feature type="signal peptide" evidence="1">
    <location>
        <begin position="1"/>
        <end position="27"/>
    </location>
</feature>
<keyword evidence="3" id="KW-1185">Reference proteome</keyword>
<evidence type="ECO:0000313" key="3">
    <source>
        <dbReference type="Proteomes" id="UP000254869"/>
    </source>
</evidence>
<evidence type="ECO:0000256" key="1">
    <source>
        <dbReference type="SAM" id="SignalP"/>
    </source>
</evidence>
<dbReference type="AlphaFoldDB" id="A0A370ICT4"/>
<gene>
    <name evidence="2" type="ORF">DFR76_10163</name>
</gene>
<dbReference type="Proteomes" id="UP000254869">
    <property type="component" value="Unassembled WGS sequence"/>
</dbReference>
<dbReference type="EMBL" id="QQBC01000001">
    <property type="protein sequence ID" value="RDI68528.1"/>
    <property type="molecule type" value="Genomic_DNA"/>
</dbReference>
<sequence length="85" mass="8725">MKSVSRIAAASILAAAAFLISVPAAQAYNLPRVNTGSAAPEAAGPNGPFERLSSCEARGNQGMANGEWDDYDCVGGPGAWFVQPK</sequence>
<evidence type="ECO:0000313" key="2">
    <source>
        <dbReference type="EMBL" id="RDI68528.1"/>
    </source>
</evidence>
<comment type="caution">
    <text evidence="2">The sequence shown here is derived from an EMBL/GenBank/DDBJ whole genome shotgun (WGS) entry which is preliminary data.</text>
</comment>
<accession>A0A370ICT4</accession>
<feature type="chain" id="PRO_5016934787" evidence="1">
    <location>
        <begin position="28"/>
        <end position="85"/>
    </location>
</feature>
<keyword evidence="1" id="KW-0732">Signal</keyword>
<proteinExistence type="predicted"/>
<dbReference type="RefSeq" id="WP_068001833.1">
    <property type="nucleotide sequence ID" value="NZ_QQBC01000001.1"/>
</dbReference>
<reference evidence="2 3" key="1">
    <citation type="submission" date="2018-07" db="EMBL/GenBank/DDBJ databases">
        <title>Genomic Encyclopedia of Type Strains, Phase IV (KMG-IV): sequencing the most valuable type-strain genomes for metagenomic binning, comparative biology and taxonomic classification.</title>
        <authorList>
            <person name="Goeker M."/>
        </authorList>
    </citation>
    <scope>NUCLEOTIDE SEQUENCE [LARGE SCALE GENOMIC DNA]</scope>
    <source>
        <strain evidence="2 3">DSM 44290</strain>
    </source>
</reference>
<dbReference type="STRING" id="1210086.GCA_001613105_04850"/>
<name>A0A370ICT4_9NOCA</name>
<protein>
    <submittedName>
        <fullName evidence="2">Uncharacterized protein</fullName>
    </submittedName>
</protein>